<dbReference type="PANTHER" id="PTHR45629:SF7">
    <property type="entry name" value="DNA EXCISION REPAIR PROTEIN ERCC-6-RELATED"/>
    <property type="match status" value="1"/>
</dbReference>
<dbReference type="CDD" id="cd18793">
    <property type="entry name" value="SF2_C_SNF"/>
    <property type="match status" value="1"/>
</dbReference>
<dbReference type="InterPro" id="IPR007560">
    <property type="entry name" value="Restrct_endonuc_IV_Mrr"/>
</dbReference>
<dbReference type="PROSITE" id="PS51194">
    <property type="entry name" value="HELICASE_CTER"/>
    <property type="match status" value="1"/>
</dbReference>
<dbReference type="InterPro" id="IPR014001">
    <property type="entry name" value="Helicase_ATP-bd"/>
</dbReference>
<sequence length="1141" mass="128240">MAINIEFNDQEVLISFQADGAGFLTRLFSNQGIETKDWSKENQSLCLAFAELRAYQELNEESVTINDESVLLKHDAVAALSENAALALGLPETSPYILQADIQGVVGHHNFNLKATWSDGVDQITCERNGAILNTIDGTYRIPDPLFSAIETAEGFIPENTDFSGHWEALAHFRKLLGFVDEGEKSLEPTRGQRIKLTQALDNMEVYTAAAFSLHIDENENFSPMLFGSEINEKKSNGETINENHGCLSDVDQSIFDADPRRGFSSFDEAKGTYSLGANKYLIIDQNLLPALKVVRQKQKSSKIEQKEFLKNPIKEISTAIETHLEQTGQLEGFDDIQIEEIVEQVSVNLFVETPEYADRAIGIGVWERPNLSFVDKQSSPWMPETFGVQLGDQWVPLKVEETSILSDKIEEAIRAGQKEIFFNGITVECTAEHLETVQNLTSQQEPESGRGSGPAPDGDPRQKEGPVHAAILQENFLEMEWEPDIPKRKCVIPKECPSSVQTTLMGHQEESLLWMINAWESGLPGVLNADDQGLGKTLQTLSFLSWLKDNMENGEDIKKAPILIVAPTSLLKNWEAEVSKHLDAEGLGILIRAYGSNLKKIKQEGVLGTDIQDGTEKLNFDDLNVAVSTGNGHQFWVLTTYRTLANYQHSFRTINFSTVIFDEIQNIKNPASFNSHAARSVVADFRIGLTGTPIENHVADLWAIIDSLAPGKQASLKEFVSYFKDVTEKKMNRLHKSVFGEREGMPPIGLRRMKEEVIGDLPRKDYIIYREDMPAEQMQAYDAIRPQLKDAAKGSAIKLLHHIRSVSLHPDRVDTCGADHYGFADKSARLKAALKVLAEIKERKERALVFIEDHRMQWFFKELLNRSFGLSDVRVINGQTPIPRRMRYVDEFQQHLKQEDEFDVMILGPKAAGVGLTLTAATHVIHLSRWWNPAVEEQCNDRIYRIGQKKDVKIHIPLAIHPGYKDRSFDCILNALIKRKKALSRSVLWPPTNDDFDIRNLMEVLTDSEPKPLPDIDNFDYLKFENWIAEGMAATQEWSVRETPRWGDKGADVVFVNKHKKDCGVIVQAKHVSSPDTSIGHEAVEQVLRSSGEYGLDTPSLVVITNAKKFTGKAVELAHRKNVILVPRSHLSLWPEHVLA</sequence>
<dbReference type="Gene3D" id="3.40.1350.10">
    <property type="match status" value="1"/>
</dbReference>
<gene>
    <name evidence="5" type="ORF">GCM10011332_33150</name>
</gene>
<dbReference type="InterPro" id="IPR000330">
    <property type="entry name" value="SNF2_N"/>
</dbReference>
<dbReference type="InterPro" id="IPR050496">
    <property type="entry name" value="SNF2_RAD54_helicase_repair"/>
</dbReference>
<evidence type="ECO:0000259" key="4">
    <source>
        <dbReference type="PROSITE" id="PS51194"/>
    </source>
</evidence>
<feature type="region of interest" description="Disordered" evidence="2">
    <location>
        <begin position="441"/>
        <end position="465"/>
    </location>
</feature>
<dbReference type="GO" id="GO:0004386">
    <property type="term" value="F:helicase activity"/>
    <property type="evidence" value="ECO:0007669"/>
    <property type="project" value="UniProtKB-KW"/>
</dbReference>
<dbReference type="Pfam" id="PF04471">
    <property type="entry name" value="Mrr_cat"/>
    <property type="match status" value="1"/>
</dbReference>
<dbReference type="PANTHER" id="PTHR45629">
    <property type="entry name" value="SNF2/RAD54 FAMILY MEMBER"/>
    <property type="match status" value="1"/>
</dbReference>
<dbReference type="InterPro" id="IPR049730">
    <property type="entry name" value="SNF2/RAD54-like_C"/>
</dbReference>
<dbReference type="GO" id="GO:0005524">
    <property type="term" value="F:ATP binding"/>
    <property type="evidence" value="ECO:0007669"/>
    <property type="project" value="InterPro"/>
</dbReference>
<dbReference type="GO" id="GO:0004519">
    <property type="term" value="F:endonuclease activity"/>
    <property type="evidence" value="ECO:0007669"/>
    <property type="project" value="InterPro"/>
</dbReference>
<dbReference type="Gene3D" id="3.40.50.300">
    <property type="entry name" value="P-loop containing nucleotide triphosphate hydrolases"/>
    <property type="match status" value="1"/>
</dbReference>
<dbReference type="AlphaFoldDB" id="A0A917C7T8"/>
<dbReference type="PROSITE" id="PS51192">
    <property type="entry name" value="HELICASE_ATP_BIND_1"/>
    <property type="match status" value="1"/>
</dbReference>
<reference evidence="5" key="2">
    <citation type="submission" date="2020-09" db="EMBL/GenBank/DDBJ databases">
        <authorList>
            <person name="Sun Q."/>
            <person name="Zhou Y."/>
        </authorList>
    </citation>
    <scope>NUCLEOTIDE SEQUENCE</scope>
    <source>
        <strain evidence="5">CGMCC 1.15254</strain>
    </source>
</reference>
<dbReference type="Gene3D" id="3.40.50.10810">
    <property type="entry name" value="Tandem AAA-ATPase domain"/>
    <property type="match status" value="1"/>
</dbReference>
<comment type="caution">
    <text evidence="5">The sequence shown here is derived from an EMBL/GenBank/DDBJ whole genome shotgun (WGS) entry which is preliminary data.</text>
</comment>
<proteinExistence type="predicted"/>
<dbReference type="SMART" id="SM00490">
    <property type="entry name" value="HELICc"/>
    <property type="match status" value="1"/>
</dbReference>
<dbReference type="Pfam" id="PF00271">
    <property type="entry name" value="Helicase_C"/>
    <property type="match status" value="1"/>
</dbReference>
<evidence type="ECO:0000256" key="1">
    <source>
        <dbReference type="ARBA" id="ARBA00022801"/>
    </source>
</evidence>
<name>A0A917C7T8_9PROT</name>
<dbReference type="Pfam" id="PF00176">
    <property type="entry name" value="SNF2-rel_dom"/>
    <property type="match status" value="1"/>
</dbReference>
<feature type="domain" description="Helicase C-terminal" evidence="4">
    <location>
        <begin position="830"/>
        <end position="1003"/>
    </location>
</feature>
<organism evidence="5 6">
    <name type="scientific">Terasakiella brassicae</name>
    <dbReference type="NCBI Taxonomy" id="1634917"/>
    <lineage>
        <taxon>Bacteria</taxon>
        <taxon>Pseudomonadati</taxon>
        <taxon>Pseudomonadota</taxon>
        <taxon>Alphaproteobacteria</taxon>
        <taxon>Rhodospirillales</taxon>
        <taxon>Terasakiellaceae</taxon>
        <taxon>Terasakiella</taxon>
    </lineage>
</organism>
<dbReference type="InterPro" id="IPR011335">
    <property type="entry name" value="Restrct_endonuc-II-like"/>
</dbReference>
<evidence type="ECO:0000256" key="2">
    <source>
        <dbReference type="SAM" id="MobiDB-lite"/>
    </source>
</evidence>
<dbReference type="GO" id="GO:0016787">
    <property type="term" value="F:hydrolase activity"/>
    <property type="evidence" value="ECO:0007669"/>
    <property type="project" value="UniProtKB-KW"/>
</dbReference>
<keyword evidence="6" id="KW-1185">Reference proteome</keyword>
<dbReference type="SUPFAM" id="SSF52540">
    <property type="entry name" value="P-loop containing nucleoside triphosphate hydrolases"/>
    <property type="match status" value="2"/>
</dbReference>
<keyword evidence="5" id="KW-0067">ATP-binding</keyword>
<dbReference type="RefSeq" id="WP_188667280.1">
    <property type="nucleotide sequence ID" value="NZ_BMHV01000051.1"/>
</dbReference>
<evidence type="ECO:0000313" key="5">
    <source>
        <dbReference type="EMBL" id="GGF76514.1"/>
    </source>
</evidence>
<dbReference type="InterPro" id="IPR001650">
    <property type="entry name" value="Helicase_C-like"/>
</dbReference>
<dbReference type="InterPro" id="IPR027417">
    <property type="entry name" value="P-loop_NTPase"/>
</dbReference>
<dbReference type="EMBL" id="BMHV01000051">
    <property type="protein sequence ID" value="GGF76514.1"/>
    <property type="molecule type" value="Genomic_DNA"/>
</dbReference>
<protein>
    <submittedName>
        <fullName evidence="5">Superfamily II DNA/RNA helicase and SNF2 family-related protein</fullName>
    </submittedName>
</protein>
<reference evidence="5" key="1">
    <citation type="journal article" date="2014" name="Int. J. Syst. Evol. Microbiol.">
        <title>Complete genome sequence of Corynebacterium casei LMG S-19264T (=DSM 44701T), isolated from a smear-ripened cheese.</title>
        <authorList>
            <consortium name="US DOE Joint Genome Institute (JGI-PGF)"/>
            <person name="Walter F."/>
            <person name="Albersmeier A."/>
            <person name="Kalinowski J."/>
            <person name="Ruckert C."/>
        </authorList>
    </citation>
    <scope>NUCLEOTIDE SEQUENCE</scope>
    <source>
        <strain evidence="5">CGMCC 1.15254</strain>
    </source>
</reference>
<accession>A0A917C7T8</accession>
<dbReference type="Proteomes" id="UP000632498">
    <property type="component" value="Unassembled WGS sequence"/>
</dbReference>
<evidence type="ECO:0000259" key="3">
    <source>
        <dbReference type="PROSITE" id="PS51192"/>
    </source>
</evidence>
<feature type="domain" description="Helicase ATP-binding" evidence="3">
    <location>
        <begin position="518"/>
        <end position="712"/>
    </location>
</feature>
<dbReference type="GO" id="GO:0009307">
    <property type="term" value="P:DNA restriction-modification system"/>
    <property type="evidence" value="ECO:0007669"/>
    <property type="project" value="InterPro"/>
</dbReference>
<dbReference type="SUPFAM" id="SSF52980">
    <property type="entry name" value="Restriction endonuclease-like"/>
    <property type="match status" value="1"/>
</dbReference>
<dbReference type="GO" id="GO:0003677">
    <property type="term" value="F:DNA binding"/>
    <property type="evidence" value="ECO:0007669"/>
    <property type="project" value="InterPro"/>
</dbReference>
<keyword evidence="5" id="KW-0347">Helicase</keyword>
<keyword evidence="1" id="KW-0378">Hydrolase</keyword>
<dbReference type="InterPro" id="IPR038718">
    <property type="entry name" value="SNF2-like_sf"/>
</dbReference>
<evidence type="ECO:0000313" key="6">
    <source>
        <dbReference type="Proteomes" id="UP000632498"/>
    </source>
</evidence>
<dbReference type="SMART" id="SM00487">
    <property type="entry name" value="DEXDc"/>
    <property type="match status" value="1"/>
</dbReference>
<dbReference type="InterPro" id="IPR011856">
    <property type="entry name" value="tRNA_endonuc-like_dom_sf"/>
</dbReference>
<keyword evidence="5" id="KW-0547">Nucleotide-binding</keyword>